<proteinExistence type="predicted"/>
<feature type="signal peptide" evidence="1">
    <location>
        <begin position="1"/>
        <end position="20"/>
    </location>
</feature>
<accession>A0ABV4K7X4</accession>
<dbReference type="EMBL" id="JBGLYH010000065">
    <property type="protein sequence ID" value="MEZ7198371.1"/>
    <property type="molecule type" value="Genomic_DNA"/>
</dbReference>
<name>A0ABV4K7X4_9BACT</name>
<evidence type="ECO:0000256" key="1">
    <source>
        <dbReference type="SAM" id="SignalP"/>
    </source>
</evidence>
<dbReference type="SUPFAM" id="SSF53850">
    <property type="entry name" value="Periplasmic binding protein-like II"/>
    <property type="match status" value="1"/>
</dbReference>
<gene>
    <name evidence="2" type="ORF">AB6M95_16600</name>
</gene>
<comment type="caution">
    <text evidence="2">The sequence shown here is derived from an EMBL/GenBank/DDBJ whole genome shotgun (WGS) entry which is preliminary data.</text>
</comment>
<protein>
    <submittedName>
        <fullName evidence="2">Substrate-binding periplasmic protein</fullName>
    </submittedName>
</protein>
<sequence length="257" mass="29667">MRCLLRLILLALLLPVQAYATDINVATSTYCPLACELVHAPHDGIMHEVLRRTFEGTKYRLIFHEMPYVRAIRDTLDGQFDAITYAGTVHAEDFIFVRNMDMINVVQFATRADSSWRYQGVKSLNGIRFSIPKGFRTGNPEMDDYLNRYERDPSRIRMNSCDNPTMAQRSNLECMLNDRVDAMLVGSLAFRYITQREGVADLVRVDPEPVAMFYNRIAFSPRCPEGAELRGMVERKIREMRASGELKKIFDYYRISP</sequence>
<reference evidence="2 3" key="1">
    <citation type="submission" date="2024-08" db="EMBL/GenBank/DDBJ databases">
        <title>Sulfate-reducing bacteria isolated from formation water of the oil field in Kazakhstan and description of Pseudodesulfovibrio sp.</title>
        <authorList>
            <person name="Bidzhieva S.K."/>
            <person name="Tourova T.P."/>
            <person name="Grouzdev D.S."/>
            <person name="Beletsky A.V."/>
            <person name="Sokolova D.S."/>
            <person name="Samigullina S.R."/>
            <person name="Poltaraus A.B."/>
            <person name="Avtukh A.N."/>
            <person name="Tereshina V.M."/>
            <person name="Zhaparov N.S."/>
            <person name="Mardanov A.V."/>
            <person name="Nazina T.N."/>
        </authorList>
    </citation>
    <scope>NUCLEOTIDE SEQUENCE [LARGE SCALE GENOMIC DNA]</scope>
    <source>
        <strain evidence="2 3">9FUS</strain>
    </source>
</reference>
<feature type="chain" id="PRO_5045296453" evidence="1">
    <location>
        <begin position="21"/>
        <end position="257"/>
    </location>
</feature>
<dbReference type="Proteomes" id="UP001568698">
    <property type="component" value="Unassembled WGS sequence"/>
</dbReference>
<keyword evidence="1" id="KW-0732">Signal</keyword>
<keyword evidence="3" id="KW-1185">Reference proteome</keyword>
<dbReference type="RefSeq" id="WP_371387863.1">
    <property type="nucleotide sequence ID" value="NZ_JBGLYH010000065.1"/>
</dbReference>
<evidence type="ECO:0000313" key="2">
    <source>
        <dbReference type="EMBL" id="MEZ7198371.1"/>
    </source>
</evidence>
<organism evidence="2 3">
    <name type="scientific">Pseudodesulfovibrio karagichevae</name>
    <dbReference type="NCBI Taxonomy" id="3239305"/>
    <lineage>
        <taxon>Bacteria</taxon>
        <taxon>Pseudomonadati</taxon>
        <taxon>Thermodesulfobacteriota</taxon>
        <taxon>Desulfovibrionia</taxon>
        <taxon>Desulfovibrionales</taxon>
        <taxon>Desulfovibrionaceae</taxon>
    </lineage>
</organism>
<evidence type="ECO:0000313" key="3">
    <source>
        <dbReference type="Proteomes" id="UP001568698"/>
    </source>
</evidence>
<dbReference type="Gene3D" id="3.40.190.10">
    <property type="entry name" value="Periplasmic binding protein-like II"/>
    <property type="match status" value="2"/>
</dbReference>